<evidence type="ECO:0000256" key="3">
    <source>
        <dbReference type="ARBA" id="ARBA00023163"/>
    </source>
</evidence>
<accession>A0A4R1LGA6</accession>
<dbReference type="Gene3D" id="1.20.120.530">
    <property type="entry name" value="GntR ligand-binding domain-like"/>
    <property type="match status" value="1"/>
</dbReference>
<dbReference type="InterPro" id="IPR036388">
    <property type="entry name" value="WH-like_DNA-bd_sf"/>
</dbReference>
<sequence length="242" mass="27979">MRERAYQHIQAHISSGRLKAGSAISELLLAKELNSSRTPIREAIGQLVAEGLLEQLPTGTTLVVQLQRQDMIELYELREALEIYVIEKVATTRLHAADRERLQKFIDEVMVLRKELETSGNSALNDEQMNRFLASDFAFHSMLMSMAHNSRIQKVLNEMRLLVRIFSIHRRGHEAPLLAKIHAQHQQVLDAVVQQNPEAAKRVLSEHIRTSLQERLEDFDHWRREQSFRDSLPSFLEESSRL</sequence>
<dbReference type="InterPro" id="IPR036390">
    <property type="entry name" value="WH_DNA-bd_sf"/>
</dbReference>
<evidence type="ECO:0000259" key="4">
    <source>
        <dbReference type="PROSITE" id="PS50949"/>
    </source>
</evidence>
<comment type="caution">
    <text evidence="5">The sequence shown here is derived from an EMBL/GenBank/DDBJ whole genome shotgun (WGS) entry which is preliminary data.</text>
</comment>
<dbReference type="Proteomes" id="UP000295210">
    <property type="component" value="Unassembled WGS sequence"/>
</dbReference>
<dbReference type="PROSITE" id="PS50949">
    <property type="entry name" value="HTH_GNTR"/>
    <property type="match status" value="1"/>
</dbReference>
<dbReference type="SUPFAM" id="SSF48008">
    <property type="entry name" value="GntR ligand-binding domain-like"/>
    <property type="match status" value="1"/>
</dbReference>
<dbReference type="SMART" id="SM00345">
    <property type="entry name" value="HTH_GNTR"/>
    <property type="match status" value="1"/>
</dbReference>
<keyword evidence="3" id="KW-0804">Transcription</keyword>
<feature type="domain" description="HTH gntR-type" evidence="4">
    <location>
        <begin position="1"/>
        <end position="66"/>
    </location>
</feature>
<dbReference type="Pfam" id="PF07729">
    <property type="entry name" value="FCD"/>
    <property type="match status" value="1"/>
</dbReference>
<evidence type="ECO:0000256" key="2">
    <source>
        <dbReference type="ARBA" id="ARBA00023125"/>
    </source>
</evidence>
<keyword evidence="2 5" id="KW-0238">DNA-binding</keyword>
<dbReference type="SMART" id="SM00895">
    <property type="entry name" value="FCD"/>
    <property type="match status" value="1"/>
</dbReference>
<dbReference type="GO" id="GO:0003700">
    <property type="term" value="F:DNA-binding transcription factor activity"/>
    <property type="evidence" value="ECO:0007669"/>
    <property type="project" value="InterPro"/>
</dbReference>
<dbReference type="EMBL" id="SMGK01000001">
    <property type="protein sequence ID" value="TCK75729.1"/>
    <property type="molecule type" value="Genomic_DNA"/>
</dbReference>
<keyword evidence="6" id="KW-1185">Reference proteome</keyword>
<dbReference type="InterPro" id="IPR008920">
    <property type="entry name" value="TF_FadR/GntR_C"/>
</dbReference>
<dbReference type="SUPFAM" id="SSF46785">
    <property type="entry name" value="Winged helix' DNA-binding domain"/>
    <property type="match status" value="1"/>
</dbReference>
<dbReference type="AlphaFoldDB" id="A0A4R1LGA6"/>
<protein>
    <submittedName>
        <fullName evidence="5">DNA-binding GntR family transcriptional regulator</fullName>
    </submittedName>
</protein>
<keyword evidence="1" id="KW-0805">Transcription regulation</keyword>
<dbReference type="PANTHER" id="PTHR43537">
    <property type="entry name" value="TRANSCRIPTIONAL REGULATOR, GNTR FAMILY"/>
    <property type="match status" value="1"/>
</dbReference>
<dbReference type="GO" id="GO:0003677">
    <property type="term" value="F:DNA binding"/>
    <property type="evidence" value="ECO:0007669"/>
    <property type="project" value="UniProtKB-KW"/>
</dbReference>
<dbReference type="PANTHER" id="PTHR43537:SF5">
    <property type="entry name" value="UXU OPERON TRANSCRIPTIONAL REGULATOR"/>
    <property type="match status" value="1"/>
</dbReference>
<proteinExistence type="predicted"/>
<name>A0A4R1LGA6_9BACT</name>
<evidence type="ECO:0000313" key="5">
    <source>
        <dbReference type="EMBL" id="TCK75729.1"/>
    </source>
</evidence>
<dbReference type="Pfam" id="PF00392">
    <property type="entry name" value="GntR"/>
    <property type="match status" value="1"/>
</dbReference>
<dbReference type="OrthoDB" id="114741at2"/>
<dbReference type="InterPro" id="IPR000524">
    <property type="entry name" value="Tscrpt_reg_HTH_GntR"/>
</dbReference>
<dbReference type="Gene3D" id="1.10.10.10">
    <property type="entry name" value="Winged helix-like DNA-binding domain superfamily/Winged helix DNA-binding domain"/>
    <property type="match status" value="1"/>
</dbReference>
<evidence type="ECO:0000256" key="1">
    <source>
        <dbReference type="ARBA" id="ARBA00023015"/>
    </source>
</evidence>
<reference evidence="5 6" key="1">
    <citation type="submission" date="2019-03" db="EMBL/GenBank/DDBJ databases">
        <title>Genomic Encyclopedia of Type Strains, Phase IV (KMG-IV): sequencing the most valuable type-strain genomes for metagenomic binning, comparative biology and taxonomic classification.</title>
        <authorList>
            <person name="Goeker M."/>
        </authorList>
    </citation>
    <scope>NUCLEOTIDE SEQUENCE [LARGE SCALE GENOMIC DNA]</scope>
    <source>
        <strain evidence="5 6">DSM 103428</strain>
    </source>
</reference>
<gene>
    <name evidence="5" type="ORF">C7378_0720</name>
</gene>
<dbReference type="InterPro" id="IPR011711">
    <property type="entry name" value="GntR_C"/>
</dbReference>
<evidence type="ECO:0000313" key="6">
    <source>
        <dbReference type="Proteomes" id="UP000295210"/>
    </source>
</evidence>
<organism evidence="5 6">
    <name type="scientific">Acidipila rosea</name>
    <dbReference type="NCBI Taxonomy" id="768535"/>
    <lineage>
        <taxon>Bacteria</taxon>
        <taxon>Pseudomonadati</taxon>
        <taxon>Acidobacteriota</taxon>
        <taxon>Terriglobia</taxon>
        <taxon>Terriglobales</taxon>
        <taxon>Acidobacteriaceae</taxon>
        <taxon>Acidipila</taxon>
    </lineage>
</organism>